<feature type="domain" description="ATP synthase A/B type C-terminal" evidence="10">
    <location>
        <begin position="10"/>
        <end position="85"/>
    </location>
</feature>
<reference evidence="11 12" key="1">
    <citation type="journal article" date="2015" name="Nature">
        <title>rRNA introns, odd ribosomes, and small enigmatic genomes across a large radiation of phyla.</title>
        <authorList>
            <person name="Brown C.T."/>
            <person name="Hug L.A."/>
            <person name="Thomas B.C."/>
            <person name="Sharon I."/>
            <person name="Castelle C.J."/>
            <person name="Singh A."/>
            <person name="Wilkins M.J."/>
            <person name="Williams K.H."/>
            <person name="Banfield J.F."/>
        </authorList>
    </citation>
    <scope>NUCLEOTIDE SEQUENCE [LARGE SCALE GENOMIC DNA]</scope>
</reference>
<dbReference type="GO" id="GO:0045259">
    <property type="term" value="C:proton-transporting ATP synthase complex"/>
    <property type="evidence" value="ECO:0007669"/>
    <property type="project" value="UniProtKB-KW"/>
</dbReference>
<keyword evidence="5" id="KW-0067">ATP-binding</keyword>
<proteinExistence type="inferred from homology"/>
<evidence type="ECO:0000259" key="10">
    <source>
        <dbReference type="Pfam" id="PF22919"/>
    </source>
</evidence>
<dbReference type="PANTHER" id="PTHR15184:SF71">
    <property type="entry name" value="ATP SYNTHASE SUBUNIT BETA, MITOCHONDRIAL"/>
    <property type="match status" value="1"/>
</dbReference>
<protein>
    <submittedName>
        <fullName evidence="11">ATP synthase subunit beta</fullName>
    </submittedName>
</protein>
<dbReference type="EMBL" id="LBVV01000009">
    <property type="protein sequence ID" value="KKQ94656.1"/>
    <property type="molecule type" value="Genomic_DNA"/>
</dbReference>
<dbReference type="GO" id="GO:0046933">
    <property type="term" value="F:proton-transporting ATP synthase activity, rotational mechanism"/>
    <property type="evidence" value="ECO:0007669"/>
    <property type="project" value="TreeGrafter"/>
</dbReference>
<evidence type="ECO:0000256" key="1">
    <source>
        <dbReference type="ARBA" id="ARBA00004370"/>
    </source>
</evidence>
<dbReference type="Proteomes" id="UP000034207">
    <property type="component" value="Unassembled WGS sequence"/>
</dbReference>
<keyword evidence="4" id="KW-0547">Nucleotide-binding</keyword>
<keyword evidence="6" id="KW-0406">Ion transport</keyword>
<evidence type="ECO:0000313" key="12">
    <source>
        <dbReference type="Proteomes" id="UP000034207"/>
    </source>
</evidence>
<dbReference type="InterPro" id="IPR055190">
    <property type="entry name" value="ATP-synt_VA_C"/>
</dbReference>
<evidence type="ECO:0000313" key="11">
    <source>
        <dbReference type="EMBL" id="KKQ94656.1"/>
    </source>
</evidence>
<evidence type="ECO:0000256" key="7">
    <source>
        <dbReference type="ARBA" id="ARBA00023136"/>
    </source>
</evidence>
<keyword evidence="3" id="KW-0813">Transport</keyword>
<dbReference type="SUPFAM" id="SSF47917">
    <property type="entry name" value="C-terminal domain of alpha and beta subunits of F1 ATP synthase"/>
    <property type="match status" value="1"/>
</dbReference>
<evidence type="ECO:0000256" key="8">
    <source>
        <dbReference type="ARBA" id="ARBA00023196"/>
    </source>
</evidence>
<name>A0A0G0PZ44_UNCC2</name>
<dbReference type="InterPro" id="IPR050053">
    <property type="entry name" value="ATPase_alpha/beta_chains"/>
</dbReference>
<evidence type="ECO:0000256" key="6">
    <source>
        <dbReference type="ARBA" id="ARBA00023065"/>
    </source>
</evidence>
<evidence type="ECO:0000256" key="4">
    <source>
        <dbReference type="ARBA" id="ARBA00022741"/>
    </source>
</evidence>
<keyword evidence="7" id="KW-0472">Membrane</keyword>
<dbReference type="Gene3D" id="1.10.1140.10">
    <property type="entry name" value="Bovine Mitochondrial F1-atpase, Atp Synthase Beta Chain, Chain D, domain 3"/>
    <property type="match status" value="1"/>
</dbReference>
<evidence type="ECO:0000256" key="2">
    <source>
        <dbReference type="ARBA" id="ARBA00008936"/>
    </source>
</evidence>
<dbReference type="InterPro" id="IPR024034">
    <property type="entry name" value="ATPase_F1/V1_b/a_C"/>
</dbReference>
<gene>
    <name evidence="11" type="ORF">UT18_C0009G0067</name>
</gene>
<dbReference type="AlphaFoldDB" id="A0A0G0PZ44"/>
<evidence type="ECO:0000256" key="5">
    <source>
        <dbReference type="ARBA" id="ARBA00022840"/>
    </source>
</evidence>
<evidence type="ECO:0000256" key="3">
    <source>
        <dbReference type="ARBA" id="ARBA00022448"/>
    </source>
</evidence>
<evidence type="ECO:0000256" key="9">
    <source>
        <dbReference type="ARBA" id="ARBA00023310"/>
    </source>
</evidence>
<comment type="similarity">
    <text evidence="2">Belongs to the ATPase alpha/beta chains family.</text>
</comment>
<keyword evidence="8" id="KW-0139">CF(1)</keyword>
<dbReference type="PANTHER" id="PTHR15184">
    <property type="entry name" value="ATP SYNTHASE"/>
    <property type="match status" value="1"/>
</dbReference>
<accession>A0A0G0PZ44</accession>
<comment type="caution">
    <text evidence="11">The sequence shown here is derived from an EMBL/GenBank/DDBJ whole genome shotgun (WGS) entry which is preliminary data.</text>
</comment>
<comment type="subcellular location">
    <subcellularLocation>
        <location evidence="1">Membrane</location>
    </subcellularLocation>
</comment>
<keyword evidence="9" id="KW-0066">ATP synthesis</keyword>
<dbReference type="GO" id="GO:0005524">
    <property type="term" value="F:ATP binding"/>
    <property type="evidence" value="ECO:0007669"/>
    <property type="project" value="UniProtKB-KW"/>
</dbReference>
<dbReference type="Pfam" id="PF22919">
    <property type="entry name" value="ATP-synt_VA_C"/>
    <property type="match status" value="1"/>
</dbReference>
<dbReference type="STRING" id="1618345.UT18_C0009G0067"/>
<organism evidence="11 12">
    <name type="scientific">candidate division CPR2 bacterium GW2011_GWC2_39_10</name>
    <dbReference type="NCBI Taxonomy" id="1618345"/>
    <lineage>
        <taxon>Bacteria</taxon>
        <taxon>Bacteria division CPR2</taxon>
    </lineage>
</organism>
<sequence>MDALASSSTIDEEVLGEKHYKTLRSCLKLLERYRSLQNIIAILGEDELSEAEKVTVSRSKKVLKFLTQPFFTAEKFTNVPGVYVTKDETVEGIDRILKGQYDEYTDEPFYMAGNIESVEDKWRKK</sequence>